<dbReference type="Gene3D" id="3.30.450.150">
    <property type="entry name" value="Haem-degrading domain"/>
    <property type="match status" value="1"/>
</dbReference>
<keyword evidence="2" id="KW-1185">Reference proteome</keyword>
<dbReference type="EMBL" id="JAVHUY010000051">
    <property type="protein sequence ID" value="MDQ7910110.1"/>
    <property type="molecule type" value="Genomic_DNA"/>
</dbReference>
<comment type="caution">
    <text evidence="1">The sequence shown here is derived from an EMBL/GenBank/DDBJ whole genome shotgun (WGS) entry which is preliminary data.</text>
</comment>
<dbReference type="Proteomes" id="UP001230908">
    <property type="component" value="Unassembled WGS sequence"/>
</dbReference>
<proteinExistence type="predicted"/>
<dbReference type="PANTHER" id="PTHR34309">
    <property type="entry name" value="SLR1406 PROTEIN"/>
    <property type="match status" value="1"/>
</dbReference>
<dbReference type="RefSeq" id="WP_308717363.1">
    <property type="nucleotide sequence ID" value="NZ_JAVHUY010000051.1"/>
</dbReference>
<evidence type="ECO:0000313" key="1">
    <source>
        <dbReference type="EMBL" id="MDQ7910110.1"/>
    </source>
</evidence>
<dbReference type="InterPro" id="IPR038084">
    <property type="entry name" value="PduO/GlcC-like_sf"/>
</dbReference>
<name>A0ABU0ZSV0_9ACTN</name>
<dbReference type="SUPFAM" id="SSF143744">
    <property type="entry name" value="GlcG-like"/>
    <property type="match status" value="1"/>
</dbReference>
<reference evidence="1 2" key="1">
    <citation type="submission" date="2023-08" db="EMBL/GenBank/DDBJ databases">
        <title>Phytohabitans sansha sp. nov., isolated from marine sediment.</title>
        <authorList>
            <person name="Zhao Y."/>
            <person name="Yi K."/>
        </authorList>
    </citation>
    <scope>NUCLEOTIDE SEQUENCE [LARGE SCALE GENOMIC DNA]</scope>
    <source>
        <strain evidence="1 2">ZYX-F-186</strain>
    </source>
</reference>
<evidence type="ECO:0000313" key="2">
    <source>
        <dbReference type="Proteomes" id="UP001230908"/>
    </source>
</evidence>
<dbReference type="InterPro" id="IPR005624">
    <property type="entry name" value="PduO/GlcC-like"/>
</dbReference>
<dbReference type="InterPro" id="IPR052517">
    <property type="entry name" value="GlcG_carb_metab_protein"/>
</dbReference>
<sequence length="151" mass="16124">MAERPEPPTDVEGGPVLDFDRALEYVLRARKIGAELGLRVTVAVHDPAGHPVLVARGGDKWHGPYMAMGKARLAAAFRKPTSVLLENWRDRPMFPLSLTEVLPGGVTLNPGGYPIVEHGEFVGAIGVGGGSPDQDELVARRTVAELADTIP</sequence>
<gene>
    <name evidence="1" type="ORF">RB614_37000</name>
</gene>
<dbReference type="PANTHER" id="PTHR34309:SF10">
    <property type="entry name" value="SLR1406 PROTEIN"/>
    <property type="match status" value="1"/>
</dbReference>
<organism evidence="1 2">
    <name type="scientific">Phytohabitans maris</name>
    <dbReference type="NCBI Taxonomy" id="3071409"/>
    <lineage>
        <taxon>Bacteria</taxon>
        <taxon>Bacillati</taxon>
        <taxon>Actinomycetota</taxon>
        <taxon>Actinomycetes</taxon>
        <taxon>Micromonosporales</taxon>
        <taxon>Micromonosporaceae</taxon>
    </lineage>
</organism>
<accession>A0ABU0ZSV0</accession>
<protein>
    <submittedName>
        <fullName evidence="1">Heme-binding protein</fullName>
    </submittedName>
</protein>
<dbReference type="Pfam" id="PF03928">
    <property type="entry name" value="HbpS-like"/>
    <property type="match status" value="1"/>
</dbReference>